<feature type="domain" description="GmrSD restriction endonucleases N-terminal" evidence="1">
    <location>
        <begin position="11"/>
        <end position="157"/>
    </location>
</feature>
<sequence>MRILQDRWTIAKLYSQKGTINLNPRFQRGAAWQNPRQVLLIDSILRGMDIPKIYLRQLPAGGAHTHDAVDGQQRLRAIFSFRAGEYTLRYTDPLPQIEGHNVHDLRFSELHKTLRDRFDAFQVAVAEIVAATPDEISNLFSRLQMGVSLNPAELRNAMGGPLQHLINVIAETHEFFTSSRISGSRYKRADYAALLFAMAAYRGRTDLKAPDLRQMIAEYGPDRSLEILELAAEVGDALNVLAAVNEALNFRLTQKWIVVDLAWLIMQRQRAGGTIDPARLADAYRVFDERRLEFNSKPEVLIRGRRRDPALDRHLYNYINAFRIQGGQAANVRLRAEAIKAFHRNIGVTA</sequence>
<organism evidence="2 3">
    <name type="scientific">Sphingomonas kyeonggiensis</name>
    <dbReference type="NCBI Taxonomy" id="1268553"/>
    <lineage>
        <taxon>Bacteria</taxon>
        <taxon>Pseudomonadati</taxon>
        <taxon>Pseudomonadota</taxon>
        <taxon>Alphaproteobacteria</taxon>
        <taxon>Sphingomonadales</taxon>
        <taxon>Sphingomonadaceae</taxon>
        <taxon>Sphingomonas</taxon>
    </lineage>
</organism>
<dbReference type="InterPro" id="IPR004919">
    <property type="entry name" value="GmrSD_N"/>
</dbReference>
<gene>
    <name evidence="2" type="ORF">HNP52_000062</name>
</gene>
<evidence type="ECO:0000259" key="1">
    <source>
        <dbReference type="Pfam" id="PF03235"/>
    </source>
</evidence>
<dbReference type="AlphaFoldDB" id="A0A7W7JX70"/>
<keyword evidence="3" id="KW-1185">Reference proteome</keyword>
<comment type="caution">
    <text evidence="2">The sequence shown here is derived from an EMBL/GenBank/DDBJ whole genome shotgun (WGS) entry which is preliminary data.</text>
</comment>
<dbReference type="Proteomes" id="UP000575241">
    <property type="component" value="Unassembled WGS sequence"/>
</dbReference>
<dbReference type="RefSeq" id="WP_184160860.1">
    <property type="nucleotide sequence ID" value="NZ_JACHLN010000001.1"/>
</dbReference>
<accession>A0A7W7JX70</accession>
<dbReference type="PANTHER" id="PTHR39639:SF1">
    <property type="entry name" value="DUF262 DOMAIN-CONTAINING PROTEIN"/>
    <property type="match status" value="1"/>
</dbReference>
<dbReference type="Pfam" id="PF03235">
    <property type="entry name" value="GmrSD_N"/>
    <property type="match status" value="1"/>
</dbReference>
<dbReference type="PANTHER" id="PTHR39639">
    <property type="entry name" value="CHROMOSOME 16, WHOLE GENOME SHOTGUN SEQUENCE"/>
    <property type="match status" value="1"/>
</dbReference>
<proteinExistence type="predicted"/>
<evidence type="ECO:0000313" key="2">
    <source>
        <dbReference type="EMBL" id="MBB4837011.1"/>
    </source>
</evidence>
<evidence type="ECO:0000313" key="3">
    <source>
        <dbReference type="Proteomes" id="UP000575241"/>
    </source>
</evidence>
<reference evidence="2 3" key="1">
    <citation type="submission" date="2020-08" db="EMBL/GenBank/DDBJ databases">
        <title>Functional genomics of gut bacteria from endangered species of beetles.</title>
        <authorList>
            <person name="Carlos-Shanley C."/>
        </authorList>
    </citation>
    <scope>NUCLEOTIDE SEQUENCE [LARGE SCALE GENOMIC DNA]</scope>
    <source>
        <strain evidence="2 3">S00224</strain>
    </source>
</reference>
<name>A0A7W7JX70_9SPHN</name>
<protein>
    <recommendedName>
        <fullName evidence="1">GmrSD restriction endonucleases N-terminal domain-containing protein</fullName>
    </recommendedName>
</protein>
<dbReference type="EMBL" id="JACHLN010000001">
    <property type="protein sequence ID" value="MBB4837011.1"/>
    <property type="molecule type" value="Genomic_DNA"/>
</dbReference>